<dbReference type="OrthoDB" id="687122at2759"/>
<feature type="domain" description="F-box" evidence="1">
    <location>
        <begin position="442"/>
        <end position="487"/>
    </location>
</feature>
<dbReference type="NCBIfam" id="TIGR01640">
    <property type="entry name" value="F_box_assoc_1"/>
    <property type="match status" value="2"/>
</dbReference>
<keyword evidence="3" id="KW-1185">Reference proteome</keyword>
<reference evidence="2 3" key="1">
    <citation type="submission" date="2020-12" db="EMBL/GenBank/DDBJ databases">
        <title>Concerted genomic and epigenomic changes stabilize Arabidopsis allopolyploids.</title>
        <authorList>
            <person name="Chen Z."/>
        </authorList>
    </citation>
    <scope>NUCLEOTIDE SEQUENCE [LARGE SCALE GENOMIC DNA]</scope>
    <source>
        <strain evidence="2">As9502</strain>
        <tissue evidence="2">Leaf</tissue>
    </source>
</reference>
<dbReference type="InterPro" id="IPR013187">
    <property type="entry name" value="F-box-assoc_dom_typ3"/>
</dbReference>
<sequence length="696" mass="81234">MNREKTLDSIPCDLFLEIISRLPAKSIGRCRCVSRLWGSMIRGPYFTELFLTRSSARPRLLFAVKRNREWLFFSSPQPQNLYEKWPLVVAADFHTKFSEDISEYICRYSSGLIHFSDRWISKEEVICNPITGQYTILPKLMSYGVWRSVVVFDPIDKQHKVLRMNCVYHNETVHYIMTLGTEKLTWRKIQCRPLSYRDGHEGICINGVYYYFAVRTDKEHYETHVIVCFDVRSEIFKFIEVESFYNSQLMNYKGKLVAINLMYNDSCGRLNLELHTWVLEDVEKHESSKCVYSLWTSYLANTYGISVVGVTATGDIVLSNINSFKPCYVLYFNPERNTVQHVGIRNHEVLENANIVYTFVDHVEDLTLNNIMKTTYDPSTSISPPKQTCKPTRNSHLQMSSDCFIIYLGWPRTPQEQSSYILSLARALSMSSEYNTTIMKRGKTLDSIPTDLIIEIFSRLPSKSIARFRCVSKLWGSMLYRTYFTELFLTRSSARPRLLFGIRQRGEWFFFSSPQPQNPYDKSSLVSTAVFHTKFYGDVGRYLCSCASGLFYFQRIRTSKEDKDAVRLICNPITGQYAMLPKLRGYSEQISFLGFDPIDKQFKVLSMCHPYSGHQKAYILTLGTEKMRWRKIEWSLHHDIFYEGICINGVLYYFAEYFDDTSDYESHLIVCFDVRSEKFKFVDAKFSGYGSYINKL</sequence>
<dbReference type="PANTHER" id="PTHR31111:SF130">
    <property type="entry name" value="F-BOX ASSOCIATED UBIQUITINATION EFFECTOR FAMILY PROTEIN"/>
    <property type="match status" value="1"/>
</dbReference>
<gene>
    <name evidence="2" type="ORF">ISN44_As06g040580</name>
</gene>
<accession>A0A8T2CNL3</accession>
<organism evidence="2 3">
    <name type="scientific">Arabidopsis suecica</name>
    <name type="common">Swedish thale-cress</name>
    <name type="synonym">Cardaminopsis suecica</name>
    <dbReference type="NCBI Taxonomy" id="45249"/>
    <lineage>
        <taxon>Eukaryota</taxon>
        <taxon>Viridiplantae</taxon>
        <taxon>Streptophyta</taxon>
        <taxon>Embryophyta</taxon>
        <taxon>Tracheophyta</taxon>
        <taxon>Spermatophyta</taxon>
        <taxon>Magnoliopsida</taxon>
        <taxon>eudicotyledons</taxon>
        <taxon>Gunneridae</taxon>
        <taxon>Pentapetalae</taxon>
        <taxon>rosids</taxon>
        <taxon>malvids</taxon>
        <taxon>Brassicales</taxon>
        <taxon>Brassicaceae</taxon>
        <taxon>Camelineae</taxon>
        <taxon>Arabidopsis</taxon>
    </lineage>
</organism>
<name>A0A8T2CNL3_ARASU</name>
<dbReference type="InterPro" id="IPR017451">
    <property type="entry name" value="F-box-assoc_interact_dom"/>
</dbReference>
<dbReference type="EMBL" id="JAEFBJ010000006">
    <property type="protein sequence ID" value="KAG7599892.1"/>
    <property type="molecule type" value="Genomic_DNA"/>
</dbReference>
<evidence type="ECO:0000313" key="3">
    <source>
        <dbReference type="Proteomes" id="UP000694251"/>
    </source>
</evidence>
<dbReference type="InterPro" id="IPR001810">
    <property type="entry name" value="F-box_dom"/>
</dbReference>
<dbReference type="Proteomes" id="UP000694251">
    <property type="component" value="Chromosome 6"/>
</dbReference>
<dbReference type="AlphaFoldDB" id="A0A8T2CNL3"/>
<proteinExistence type="predicted"/>
<dbReference type="SMART" id="SM00256">
    <property type="entry name" value="FBOX"/>
    <property type="match status" value="2"/>
</dbReference>
<protein>
    <submittedName>
        <fullName evidence="2">F-box domain</fullName>
    </submittedName>
</protein>
<dbReference type="PROSITE" id="PS50181">
    <property type="entry name" value="FBOX"/>
    <property type="match status" value="1"/>
</dbReference>
<dbReference type="PANTHER" id="PTHR31111">
    <property type="entry name" value="BNAA05G37150D PROTEIN-RELATED"/>
    <property type="match status" value="1"/>
</dbReference>
<comment type="caution">
    <text evidence="2">The sequence shown here is derived from an EMBL/GenBank/DDBJ whole genome shotgun (WGS) entry which is preliminary data.</text>
</comment>
<dbReference type="Pfam" id="PF08268">
    <property type="entry name" value="FBA_3"/>
    <property type="match status" value="2"/>
</dbReference>
<evidence type="ECO:0000259" key="1">
    <source>
        <dbReference type="PROSITE" id="PS50181"/>
    </source>
</evidence>
<evidence type="ECO:0000313" key="2">
    <source>
        <dbReference type="EMBL" id="KAG7599892.1"/>
    </source>
</evidence>
<dbReference type="Pfam" id="PF00646">
    <property type="entry name" value="F-box"/>
    <property type="match status" value="2"/>
</dbReference>